<evidence type="ECO:0000313" key="2">
    <source>
        <dbReference type="EMBL" id="MBQ0929825.1"/>
    </source>
</evidence>
<evidence type="ECO:0000313" key="3">
    <source>
        <dbReference type="Proteomes" id="UP000676246"/>
    </source>
</evidence>
<accession>A0A940YCF9</accession>
<dbReference type="RefSeq" id="WP_210852069.1">
    <property type="nucleotide sequence ID" value="NZ_JAGQDD010000002.1"/>
</dbReference>
<evidence type="ECO:0000256" key="1">
    <source>
        <dbReference type="SAM" id="Phobius"/>
    </source>
</evidence>
<name>A0A940YCF9_9BURK</name>
<dbReference type="Proteomes" id="UP000676246">
    <property type="component" value="Unassembled WGS sequence"/>
</dbReference>
<dbReference type="EMBL" id="JAGQDD010000002">
    <property type="protein sequence ID" value="MBQ0929825.1"/>
    <property type="molecule type" value="Genomic_DNA"/>
</dbReference>
<organism evidence="2 3">
    <name type="scientific">Ideonella alba</name>
    <dbReference type="NCBI Taxonomy" id="2824118"/>
    <lineage>
        <taxon>Bacteria</taxon>
        <taxon>Pseudomonadati</taxon>
        <taxon>Pseudomonadota</taxon>
        <taxon>Betaproteobacteria</taxon>
        <taxon>Burkholderiales</taxon>
        <taxon>Sphaerotilaceae</taxon>
        <taxon>Ideonella</taxon>
    </lineage>
</organism>
<dbReference type="AlphaFoldDB" id="A0A940YCF9"/>
<gene>
    <name evidence="2" type="ORF">KAK03_04935</name>
</gene>
<feature type="transmembrane region" description="Helical" evidence="1">
    <location>
        <begin position="12"/>
        <end position="35"/>
    </location>
</feature>
<reference evidence="2 3" key="1">
    <citation type="submission" date="2021-04" db="EMBL/GenBank/DDBJ databases">
        <title>The genome sequence of Ideonella sp. 3Y2.</title>
        <authorList>
            <person name="Liu Y."/>
        </authorList>
    </citation>
    <scope>NUCLEOTIDE SEQUENCE [LARGE SCALE GENOMIC DNA]</scope>
    <source>
        <strain evidence="2 3">3Y2</strain>
    </source>
</reference>
<proteinExistence type="predicted"/>
<keyword evidence="3" id="KW-1185">Reference proteome</keyword>
<keyword evidence="1" id="KW-0472">Membrane</keyword>
<comment type="caution">
    <text evidence="2">The sequence shown here is derived from an EMBL/GenBank/DDBJ whole genome shotgun (WGS) entry which is preliminary data.</text>
</comment>
<keyword evidence="1" id="KW-0812">Transmembrane</keyword>
<protein>
    <submittedName>
        <fullName evidence="2">Uncharacterized protein</fullName>
    </submittedName>
</protein>
<keyword evidence="1" id="KW-1133">Transmembrane helix</keyword>
<sequence length="51" mass="5710">MHPELRLFIQRWLGTVALALVPVVFTAFISLPVALERHPGEPPALHAQHMT</sequence>